<reference evidence="2" key="1">
    <citation type="submission" date="2023-10" db="EMBL/GenBank/DDBJ databases">
        <title>Genome assemblies of two species of porcelain crab, Petrolisthes cinctipes and Petrolisthes manimaculis (Anomura: Porcellanidae).</title>
        <authorList>
            <person name="Angst P."/>
        </authorList>
    </citation>
    <scope>NUCLEOTIDE SEQUENCE</scope>
    <source>
        <strain evidence="2">PB745_01</strain>
        <tissue evidence="2">Gill</tissue>
    </source>
</reference>
<name>A0AAE1G5Q4_PETCI</name>
<dbReference type="Pfam" id="PF14529">
    <property type="entry name" value="Exo_endo_phos_2"/>
    <property type="match status" value="1"/>
</dbReference>
<gene>
    <name evidence="2" type="ORF">Pcinc_010267</name>
</gene>
<evidence type="ECO:0000313" key="2">
    <source>
        <dbReference type="EMBL" id="KAK3885526.1"/>
    </source>
</evidence>
<keyword evidence="3" id="KW-1185">Reference proteome</keyword>
<organism evidence="2 3">
    <name type="scientific">Petrolisthes cinctipes</name>
    <name type="common">Flat porcelain crab</name>
    <dbReference type="NCBI Taxonomy" id="88211"/>
    <lineage>
        <taxon>Eukaryota</taxon>
        <taxon>Metazoa</taxon>
        <taxon>Ecdysozoa</taxon>
        <taxon>Arthropoda</taxon>
        <taxon>Crustacea</taxon>
        <taxon>Multicrustacea</taxon>
        <taxon>Malacostraca</taxon>
        <taxon>Eumalacostraca</taxon>
        <taxon>Eucarida</taxon>
        <taxon>Decapoda</taxon>
        <taxon>Pleocyemata</taxon>
        <taxon>Anomura</taxon>
        <taxon>Galatheoidea</taxon>
        <taxon>Porcellanidae</taxon>
        <taxon>Petrolisthes</taxon>
    </lineage>
</organism>
<dbReference type="Proteomes" id="UP001286313">
    <property type="component" value="Unassembled WGS sequence"/>
</dbReference>
<dbReference type="AlphaFoldDB" id="A0AAE1G5Q4"/>
<evidence type="ECO:0000313" key="3">
    <source>
        <dbReference type="Proteomes" id="UP001286313"/>
    </source>
</evidence>
<dbReference type="Gene3D" id="3.60.10.10">
    <property type="entry name" value="Endonuclease/exonuclease/phosphatase"/>
    <property type="match status" value="1"/>
</dbReference>
<feature type="domain" description="Endonuclease/exonuclease/phosphatase" evidence="1">
    <location>
        <begin position="32"/>
        <end position="119"/>
    </location>
</feature>
<accession>A0AAE1G5Q4</accession>
<protein>
    <recommendedName>
        <fullName evidence="1">Endonuclease/exonuclease/phosphatase domain-containing protein</fullName>
    </recommendedName>
</protein>
<dbReference type="InterPro" id="IPR036691">
    <property type="entry name" value="Endo/exonu/phosph_ase_sf"/>
</dbReference>
<sequence length="189" mass="20867">MTFQLFEVLPGNGVLQLCNVYSAPARLTLEALPSPTVRGMVYMGDFNARHSDLGDGSGSINRNGVRLLSYIRKHHLTRWDTGGATHCRGGTLDYILSSGLIASRVLCSSVPDLFSDHIALRFHYSLTAGSSASATRLCIAVPPKYCPTYILFMAHVFPTFDISSAEQLYSDLVSATHDFYRLYVSRPHF</sequence>
<dbReference type="EMBL" id="JAWQEG010000791">
    <property type="protein sequence ID" value="KAK3885526.1"/>
    <property type="molecule type" value="Genomic_DNA"/>
</dbReference>
<dbReference type="SUPFAM" id="SSF56219">
    <property type="entry name" value="DNase I-like"/>
    <property type="match status" value="1"/>
</dbReference>
<comment type="caution">
    <text evidence="2">The sequence shown here is derived from an EMBL/GenBank/DDBJ whole genome shotgun (WGS) entry which is preliminary data.</text>
</comment>
<proteinExistence type="predicted"/>
<evidence type="ECO:0000259" key="1">
    <source>
        <dbReference type="Pfam" id="PF14529"/>
    </source>
</evidence>
<dbReference type="GO" id="GO:0003824">
    <property type="term" value="F:catalytic activity"/>
    <property type="evidence" value="ECO:0007669"/>
    <property type="project" value="InterPro"/>
</dbReference>
<dbReference type="InterPro" id="IPR005135">
    <property type="entry name" value="Endo/exonuclease/phosphatase"/>
</dbReference>